<organism evidence="1 2">
    <name type="scientific">Arsenicibacter rosenii</name>
    <dbReference type="NCBI Taxonomy" id="1750698"/>
    <lineage>
        <taxon>Bacteria</taxon>
        <taxon>Pseudomonadati</taxon>
        <taxon>Bacteroidota</taxon>
        <taxon>Cytophagia</taxon>
        <taxon>Cytophagales</taxon>
        <taxon>Spirosomataceae</taxon>
        <taxon>Arsenicibacter</taxon>
    </lineage>
</organism>
<comment type="caution">
    <text evidence="1">The sequence shown here is derived from an EMBL/GenBank/DDBJ whole genome shotgun (WGS) entry which is preliminary data.</text>
</comment>
<dbReference type="OrthoDB" id="5344363at2"/>
<dbReference type="EMBL" id="MORL01000002">
    <property type="protein sequence ID" value="OIN60309.1"/>
    <property type="molecule type" value="Genomic_DNA"/>
</dbReference>
<dbReference type="RefSeq" id="WP_071502103.1">
    <property type="nucleotide sequence ID" value="NZ_MORL01000002.1"/>
</dbReference>
<dbReference type="Proteomes" id="UP000181790">
    <property type="component" value="Unassembled WGS sequence"/>
</dbReference>
<keyword evidence="2" id="KW-1185">Reference proteome</keyword>
<evidence type="ECO:0000313" key="1">
    <source>
        <dbReference type="EMBL" id="OIN60309.1"/>
    </source>
</evidence>
<gene>
    <name evidence="1" type="ORF">BLX24_05625</name>
</gene>
<sequence>MESTTNLPNTFEQQIDTAATDRRFVRIEYMTDLHEYIKTDVLVKGRVSKDGVDTLLVATGDEIPVKKIVAINGAISPGYTGYESYSCDC</sequence>
<evidence type="ECO:0000313" key="2">
    <source>
        <dbReference type="Proteomes" id="UP000181790"/>
    </source>
</evidence>
<protein>
    <submittedName>
        <fullName evidence="1">Uncharacterized protein</fullName>
    </submittedName>
</protein>
<accession>A0A1S2VNG9</accession>
<proteinExistence type="predicted"/>
<reference evidence="1 2" key="1">
    <citation type="submission" date="2016-10" db="EMBL/GenBank/DDBJ databases">
        <title>Arsenicibacter rosenii gen. nov., sp. nov., an efficient arsenic-methylating bacterium isolated from an arsenic-contaminated paddy soil.</title>
        <authorList>
            <person name="Huang K."/>
        </authorList>
    </citation>
    <scope>NUCLEOTIDE SEQUENCE [LARGE SCALE GENOMIC DNA]</scope>
    <source>
        <strain evidence="1 2">SM-1</strain>
    </source>
</reference>
<dbReference type="AlphaFoldDB" id="A0A1S2VNG9"/>
<name>A0A1S2VNG9_9BACT</name>